<evidence type="ECO:0000313" key="2">
    <source>
        <dbReference type="EMBL" id="ACA60148.1"/>
    </source>
</evidence>
<gene>
    <name evidence="2" type="ordered locus">Daud_1647</name>
</gene>
<keyword evidence="1" id="KW-1133">Transmembrane helix</keyword>
<reference evidence="3" key="1">
    <citation type="submission" date="2007-10" db="EMBL/GenBank/DDBJ databases">
        <title>Complete sequence of chromosome of Desulforudis audaxviator MP104C.</title>
        <authorList>
            <person name="Copeland A."/>
            <person name="Lucas S."/>
            <person name="Lapidus A."/>
            <person name="Barry K."/>
            <person name="Glavina del Rio T."/>
            <person name="Dalin E."/>
            <person name="Tice H."/>
            <person name="Bruce D."/>
            <person name="Pitluck S."/>
            <person name="Lowry S.R."/>
            <person name="Larimer F."/>
            <person name="Land M.L."/>
            <person name="Hauser L."/>
            <person name="Kyrpides N."/>
            <person name="Ivanova N.N."/>
            <person name="Richardson P."/>
        </authorList>
    </citation>
    <scope>NUCLEOTIDE SEQUENCE [LARGE SCALE GENOMIC DNA]</scope>
    <source>
        <strain evidence="3">MP104C</strain>
    </source>
</reference>
<dbReference type="Proteomes" id="UP000008544">
    <property type="component" value="Chromosome"/>
</dbReference>
<feature type="transmembrane region" description="Helical" evidence="1">
    <location>
        <begin position="87"/>
        <end position="106"/>
    </location>
</feature>
<protein>
    <submittedName>
        <fullName evidence="2">Uncharacterized protein</fullName>
    </submittedName>
</protein>
<dbReference type="HOGENOM" id="CLU_1892813_0_0_9"/>
<organism evidence="2 3">
    <name type="scientific">Desulforudis audaxviator (strain MP104C)</name>
    <dbReference type="NCBI Taxonomy" id="477974"/>
    <lineage>
        <taxon>Bacteria</taxon>
        <taxon>Bacillati</taxon>
        <taxon>Bacillota</taxon>
        <taxon>Clostridia</taxon>
        <taxon>Thermoanaerobacterales</taxon>
        <taxon>Candidatus Desulforudaceae</taxon>
        <taxon>Candidatus Desulforudis</taxon>
    </lineage>
</organism>
<name>B1I571_DESAP</name>
<evidence type="ECO:0000313" key="3">
    <source>
        <dbReference type="Proteomes" id="UP000008544"/>
    </source>
</evidence>
<sequence>MRQLCVRGLFPRARLQTKFVCWVLLLLVAFAFAGAPAWGSDGSSETLEKQMEKAATELTQKIEEQLATKLEGAKEIAGDQVQQAFDFVKGLPILLVIAAFLIGLFVFKAVSGFIKVALAIAVVAAVVWYLSTMW</sequence>
<dbReference type="KEGG" id="dau:Daud_1647"/>
<reference evidence="2 3" key="2">
    <citation type="journal article" date="2008" name="Science">
        <title>Environmental genomics reveals a single-species ecosystem deep within Earth.</title>
        <authorList>
            <person name="Chivian D."/>
            <person name="Brodie E.L."/>
            <person name="Alm E.J."/>
            <person name="Culley D.E."/>
            <person name="Dehal P.S."/>
            <person name="Desantis T.Z."/>
            <person name="Gihring T.M."/>
            <person name="Lapidus A."/>
            <person name="Lin L.H."/>
            <person name="Lowry S.R."/>
            <person name="Moser D.P."/>
            <person name="Richardson P.M."/>
            <person name="Southam G."/>
            <person name="Wanger G."/>
            <person name="Pratt L.M."/>
            <person name="Andersen G.L."/>
            <person name="Hazen T.C."/>
            <person name="Brockman F.J."/>
            <person name="Arkin A.P."/>
            <person name="Onstott T.C."/>
        </authorList>
    </citation>
    <scope>NUCLEOTIDE SEQUENCE [LARGE SCALE GENOMIC DNA]</scope>
    <source>
        <strain evidence="2 3">MP104C</strain>
    </source>
</reference>
<keyword evidence="1" id="KW-0812">Transmembrane</keyword>
<proteinExistence type="predicted"/>
<accession>B1I571</accession>
<dbReference type="EMBL" id="CP000860">
    <property type="protein sequence ID" value="ACA60148.1"/>
    <property type="molecule type" value="Genomic_DNA"/>
</dbReference>
<dbReference type="STRING" id="477974.Daud_1647"/>
<dbReference type="AlphaFoldDB" id="B1I571"/>
<feature type="transmembrane region" description="Helical" evidence="1">
    <location>
        <begin position="113"/>
        <end position="131"/>
    </location>
</feature>
<evidence type="ECO:0000256" key="1">
    <source>
        <dbReference type="SAM" id="Phobius"/>
    </source>
</evidence>
<keyword evidence="3" id="KW-1185">Reference proteome</keyword>
<keyword evidence="1" id="KW-0472">Membrane</keyword>